<organism evidence="6 7">
    <name type="scientific">Mucilaginibacter aquatilis</name>
    <dbReference type="NCBI Taxonomy" id="1517760"/>
    <lineage>
        <taxon>Bacteria</taxon>
        <taxon>Pseudomonadati</taxon>
        <taxon>Bacteroidota</taxon>
        <taxon>Sphingobacteriia</taxon>
        <taxon>Sphingobacteriales</taxon>
        <taxon>Sphingobacteriaceae</taxon>
        <taxon>Mucilaginibacter</taxon>
    </lineage>
</organism>
<dbReference type="PANTHER" id="PTHR43695">
    <property type="entry name" value="PUTATIVE (AFU_ORTHOLOGUE AFUA_2G17250)-RELATED"/>
    <property type="match status" value="1"/>
</dbReference>
<dbReference type="SUPFAM" id="SSF49785">
    <property type="entry name" value="Galactose-binding domain-like"/>
    <property type="match status" value="1"/>
</dbReference>
<evidence type="ECO:0000313" key="7">
    <source>
        <dbReference type="Proteomes" id="UP000434850"/>
    </source>
</evidence>
<feature type="signal peptide" evidence="4">
    <location>
        <begin position="1"/>
        <end position="26"/>
    </location>
</feature>
<feature type="compositionally biased region" description="Polar residues" evidence="3">
    <location>
        <begin position="428"/>
        <end position="438"/>
    </location>
</feature>
<evidence type="ECO:0000259" key="5">
    <source>
        <dbReference type="Pfam" id="PF13472"/>
    </source>
</evidence>
<dbReference type="RefSeq" id="WP_157540734.1">
    <property type="nucleotide sequence ID" value="NZ_WQLA01000002.1"/>
</dbReference>
<protein>
    <submittedName>
        <fullName evidence="6">Rhamnogalacturonan acetylesterase</fullName>
    </submittedName>
</protein>
<dbReference type="OrthoDB" id="9807041at2"/>
<feature type="domain" description="SGNH hydrolase-type esterase" evidence="5">
    <location>
        <begin position="194"/>
        <end position="345"/>
    </location>
</feature>
<accession>A0A6I4IQ16</accession>
<feature type="region of interest" description="Disordered" evidence="3">
    <location>
        <begin position="417"/>
        <end position="438"/>
    </location>
</feature>
<name>A0A6I4IQ16_9SPHI</name>
<dbReference type="AlphaFoldDB" id="A0A6I4IQ16"/>
<dbReference type="EMBL" id="WQLA01000002">
    <property type="protein sequence ID" value="MVN90973.1"/>
    <property type="molecule type" value="Genomic_DNA"/>
</dbReference>
<evidence type="ECO:0000256" key="1">
    <source>
        <dbReference type="ARBA" id="ARBA00008668"/>
    </source>
</evidence>
<dbReference type="InterPro" id="IPR008979">
    <property type="entry name" value="Galactose-bd-like_sf"/>
</dbReference>
<proteinExistence type="inferred from homology"/>
<keyword evidence="7" id="KW-1185">Reference proteome</keyword>
<gene>
    <name evidence="6" type="ORF">GO816_07540</name>
</gene>
<evidence type="ECO:0000256" key="3">
    <source>
        <dbReference type="SAM" id="MobiDB-lite"/>
    </source>
</evidence>
<feature type="chain" id="PRO_5026300190" evidence="4">
    <location>
        <begin position="27"/>
        <end position="438"/>
    </location>
</feature>
<keyword evidence="4" id="KW-0732">Signal</keyword>
<dbReference type="InterPro" id="IPR036514">
    <property type="entry name" value="SGNH_hydro_sf"/>
</dbReference>
<dbReference type="SUPFAM" id="SSF52266">
    <property type="entry name" value="SGNH hydrolase"/>
    <property type="match status" value="1"/>
</dbReference>
<dbReference type="Proteomes" id="UP000434850">
    <property type="component" value="Unassembled WGS sequence"/>
</dbReference>
<dbReference type="PANTHER" id="PTHR43695:SF1">
    <property type="entry name" value="RHAMNOGALACTURONAN ACETYLESTERASE"/>
    <property type="match status" value="1"/>
</dbReference>
<sequence length="438" mass="48578">MKLKPLYTRLMFLLMFTIINNSNAWAQTSSYKFSFNRQQKGAGYTQVAADYKFDGTYGFDFGTTTQAISGKEGKGDYITSNQPFYFSVAVPEGNYKVTLSLGGNDASLTTVKAESRRLMLENIATKPGENKTVNFIVNVRKPQIGDTSRVALKPRENGKLDWDDKLTLEFDQKPAIKALQIEKVNDQITVFLAGNSTVVDQDDEPWAAWGQMIPRFFKPGVAVANHAESGLTLGSFMGSKRLDKIMSLIKPGDYLFIEFGHNDQKEKGPNDGAYKSYTERLKTFISRTRQKGAIPVVVTSTARRSFDANGKTVNTLGDYPAAARKVAKEEGVTLIDLNAMTTTLYDAWGVEPSKKGFVHYPANTFPGQTKPLEDNTHYNPYGAYELAKCVVEGIKASDLKLKKYLLNLPGFDPQKPDAPDTFNWPLSPKNSSVKPDGN</sequence>
<evidence type="ECO:0000313" key="6">
    <source>
        <dbReference type="EMBL" id="MVN90973.1"/>
    </source>
</evidence>
<comment type="similarity">
    <text evidence="1">Belongs to the 'GDSL' lipolytic enzyme family.</text>
</comment>
<dbReference type="InterPro" id="IPR013830">
    <property type="entry name" value="SGNH_hydro"/>
</dbReference>
<evidence type="ECO:0000256" key="2">
    <source>
        <dbReference type="ARBA" id="ARBA00022801"/>
    </source>
</evidence>
<dbReference type="Pfam" id="PF13472">
    <property type="entry name" value="Lipase_GDSL_2"/>
    <property type="match status" value="1"/>
</dbReference>
<comment type="caution">
    <text evidence="6">The sequence shown here is derived from an EMBL/GenBank/DDBJ whole genome shotgun (WGS) entry which is preliminary data.</text>
</comment>
<reference evidence="6 7" key="1">
    <citation type="submission" date="2019-12" db="EMBL/GenBank/DDBJ databases">
        <title>Mucilaginibacter sp. HME9299 genome sequencing and assembly.</title>
        <authorList>
            <person name="Kang H."/>
            <person name="Kim H."/>
            <person name="Joh K."/>
        </authorList>
    </citation>
    <scope>NUCLEOTIDE SEQUENCE [LARGE SCALE GENOMIC DNA]</scope>
    <source>
        <strain evidence="6 7">HME9299</strain>
    </source>
</reference>
<keyword evidence="2" id="KW-0378">Hydrolase</keyword>
<dbReference type="GO" id="GO:0016788">
    <property type="term" value="F:hydrolase activity, acting on ester bonds"/>
    <property type="evidence" value="ECO:0007669"/>
    <property type="project" value="UniProtKB-ARBA"/>
</dbReference>
<dbReference type="Gene3D" id="2.60.120.430">
    <property type="entry name" value="Galactose-binding lectin"/>
    <property type="match status" value="1"/>
</dbReference>
<dbReference type="CDD" id="cd01821">
    <property type="entry name" value="Rhamnogalacturan_acetylesterase_like"/>
    <property type="match status" value="1"/>
</dbReference>
<evidence type="ECO:0000256" key="4">
    <source>
        <dbReference type="SAM" id="SignalP"/>
    </source>
</evidence>
<dbReference type="Gene3D" id="3.40.50.1110">
    <property type="entry name" value="SGNH hydrolase"/>
    <property type="match status" value="1"/>
</dbReference>
<dbReference type="InterPro" id="IPR037459">
    <property type="entry name" value="RhgT-like"/>
</dbReference>